<name>T0C5R9_ALIAG</name>
<keyword evidence="1" id="KW-0614">Plasmid</keyword>
<dbReference type="Proteomes" id="UP000829401">
    <property type="component" value="Plasmid pDSM3922.1"/>
</dbReference>
<dbReference type="AlphaFoldDB" id="T0C5R9"/>
<organism evidence="1 2">
    <name type="scientific">Alicyclobacillus acidoterrestris (strain ATCC 49025 / DSM 3922 / CIP 106132 / NCIMB 13137 / GD3B)</name>
    <dbReference type="NCBI Taxonomy" id="1356854"/>
    <lineage>
        <taxon>Bacteria</taxon>
        <taxon>Bacillati</taxon>
        <taxon>Bacillota</taxon>
        <taxon>Bacilli</taxon>
        <taxon>Bacillales</taxon>
        <taxon>Alicyclobacillaceae</taxon>
        <taxon>Alicyclobacillus</taxon>
    </lineage>
</organism>
<dbReference type="KEGG" id="aaco:K1I37_20920"/>
<dbReference type="InterPro" id="IPR003029">
    <property type="entry name" value="S1_domain"/>
</dbReference>
<protein>
    <submittedName>
        <fullName evidence="1">Uncharacterized protein</fullName>
    </submittedName>
</protein>
<proteinExistence type="predicted"/>
<evidence type="ECO:0000313" key="1">
    <source>
        <dbReference type="EMBL" id="UNO51042.1"/>
    </source>
</evidence>
<dbReference type="PROSITE" id="PS50126">
    <property type="entry name" value="S1"/>
    <property type="match status" value="1"/>
</dbReference>
<dbReference type="EMBL" id="CP080468">
    <property type="protein sequence ID" value="UNO51042.1"/>
    <property type="molecule type" value="Genomic_DNA"/>
</dbReference>
<dbReference type="eggNOG" id="COG0539">
    <property type="taxonomic scope" value="Bacteria"/>
</dbReference>
<geneLocation type="plasmid" evidence="2">
    <name>pDSM3922.1</name>
</geneLocation>
<dbReference type="STRING" id="1356854.N007_04845"/>
<dbReference type="OrthoDB" id="2371379at2"/>
<sequence>MNEDVVYVNITSEGAQLNPQTLDDERHATNMFLMWASNDTVMQLQVMSTNDKVKYYVNTANGQEWKEENAITVKYGPVFGKIPWSEAGFANERQAERYFNRFISAVPHHFIPNVDGESVFVFSRQRALEIMRNANVSKVVAGATWTAVIKRRNDYGYIVDVSGNDMWLPISLVDHKVSKPYELEIGEMIEIKITSNTTEGRIRRVIVSRRDAKPNPYDLYHQKYSTGVSYPAEVSSVSGRTGMAVLPGGVMVRIRQREDTRGTLRTGSHVKVRLNRKSEKDKMFIGDVERILM</sequence>
<dbReference type="RefSeq" id="WP_021296016.1">
    <property type="nucleotide sequence ID" value="NZ_AURB01000122.1"/>
</dbReference>
<reference evidence="2" key="1">
    <citation type="journal article" date="2022" name="G3 (Bethesda)">
        <title>Unveiling the complete genome sequence of Alicyclobacillus acidoterrestris DSM 3922T, a taint-producing strain.</title>
        <authorList>
            <person name="Leonardo I.C."/>
            <person name="Barreto Crespo M.T."/>
            <person name="Gaspar F.B."/>
        </authorList>
    </citation>
    <scope>NUCLEOTIDE SEQUENCE [LARGE SCALE GENOMIC DNA]</scope>
    <source>
        <strain evidence="2">DSM 3922</strain>
    </source>
</reference>
<evidence type="ECO:0000313" key="2">
    <source>
        <dbReference type="Proteomes" id="UP000829401"/>
    </source>
</evidence>
<dbReference type="SUPFAM" id="SSF50249">
    <property type="entry name" value="Nucleic acid-binding proteins"/>
    <property type="match status" value="1"/>
</dbReference>
<accession>A0A9E6ZHT3</accession>
<gene>
    <name evidence="1" type="ORF">K1I37_20920</name>
</gene>
<accession>T0C5R9</accession>
<dbReference type="InterPro" id="IPR012340">
    <property type="entry name" value="NA-bd_OB-fold"/>
</dbReference>
<dbReference type="GO" id="GO:0003676">
    <property type="term" value="F:nucleic acid binding"/>
    <property type="evidence" value="ECO:0007669"/>
    <property type="project" value="InterPro"/>
</dbReference>
<keyword evidence="2" id="KW-1185">Reference proteome</keyword>